<reference evidence="11 12" key="1">
    <citation type="journal article" date="2016" name="Mol. Biol. Evol.">
        <title>Comparative Genomics of Early-Diverging Mushroom-Forming Fungi Provides Insights into the Origins of Lignocellulose Decay Capabilities.</title>
        <authorList>
            <person name="Nagy L.G."/>
            <person name="Riley R."/>
            <person name="Tritt A."/>
            <person name="Adam C."/>
            <person name="Daum C."/>
            <person name="Floudas D."/>
            <person name="Sun H."/>
            <person name="Yadav J.S."/>
            <person name="Pangilinan J."/>
            <person name="Larsson K.H."/>
            <person name="Matsuura K."/>
            <person name="Barry K."/>
            <person name="Labutti K."/>
            <person name="Kuo R."/>
            <person name="Ohm R.A."/>
            <person name="Bhattacharya S.S."/>
            <person name="Shirouzu T."/>
            <person name="Yoshinaga Y."/>
            <person name="Martin F.M."/>
            <person name="Grigoriev I.V."/>
            <person name="Hibbett D.S."/>
        </authorList>
    </citation>
    <scope>NUCLEOTIDE SEQUENCE [LARGE SCALE GENOMIC DNA]</scope>
    <source>
        <strain evidence="11 12">CBS 109695</strain>
    </source>
</reference>
<comment type="similarity">
    <text evidence="2 9">Belongs to the RRP36 family.</text>
</comment>
<name>A0A166U7M8_9AGAM</name>
<gene>
    <name evidence="11" type="ORF">FIBSPDRAFT_1037837</name>
</gene>
<dbReference type="Proteomes" id="UP000076532">
    <property type="component" value="Unassembled WGS sequence"/>
</dbReference>
<comment type="subcellular location">
    <subcellularLocation>
        <location evidence="1 9">Nucleus</location>
        <location evidence="1 9">Nucleolus</location>
    </subcellularLocation>
</comment>
<feature type="region of interest" description="Disordered" evidence="10">
    <location>
        <begin position="291"/>
        <end position="324"/>
    </location>
</feature>
<accession>A0A166U7M8</accession>
<sequence>MPRARPAGRHPNKSTNTTIEPSKISKSSSKIIHVKPEPEPSSESSDDEGGLEDASGSLSNEDAASSASEQMEEDIDVDAPRVAQWEPDDFEANSKSGDSDTSEEDQPEEKVAGPSQVHLKSLQTDLSSLPLGALRKAQRTLALAQAVSDSEDDNESSEGEISEGEPDVKGKQKDKPEWNTNRRDDLAKRSSKHAPQEVTSKRPVTRRRTVVEVKTLQPRDPRFLPLSGEFSDHKFQQQYGFLADIHSTELKTLRDNLKRAKKLLVSSPRDLREEREQEVGRLELALKRAESSVNKDKREMVEQKALASVTKEEREKRKQGKGGWWMKDADKKELLLRARYDALATAGGKGAVKKAIEKKQKKIGQKEKKSRPFAREQRPASGESSTFGKRAFSSTDGPSSSRQEKRRRIE</sequence>
<dbReference type="OrthoDB" id="448446at2759"/>
<feature type="compositionally biased region" description="Low complexity" evidence="10">
    <location>
        <begin position="22"/>
        <end position="31"/>
    </location>
</feature>
<evidence type="ECO:0000313" key="11">
    <source>
        <dbReference type="EMBL" id="KZP31404.1"/>
    </source>
</evidence>
<keyword evidence="12" id="KW-1185">Reference proteome</keyword>
<feature type="compositionally biased region" description="Basic and acidic residues" evidence="10">
    <location>
        <begin position="166"/>
        <end position="188"/>
    </location>
</feature>
<evidence type="ECO:0000256" key="4">
    <source>
        <dbReference type="ARBA" id="ARBA00022552"/>
    </source>
</evidence>
<keyword evidence="3 9" id="KW-0690">Ribosome biogenesis</keyword>
<evidence type="ECO:0000256" key="10">
    <source>
        <dbReference type="SAM" id="MobiDB-lite"/>
    </source>
</evidence>
<dbReference type="InterPro" id="IPR009292">
    <property type="entry name" value="RRP36"/>
</dbReference>
<evidence type="ECO:0000256" key="8">
    <source>
        <dbReference type="ARBA" id="ARBA00025053"/>
    </source>
</evidence>
<evidence type="ECO:0000256" key="5">
    <source>
        <dbReference type="ARBA" id="ARBA00023054"/>
    </source>
</evidence>
<keyword evidence="6 9" id="KW-0539">Nucleus</keyword>
<evidence type="ECO:0000256" key="6">
    <source>
        <dbReference type="ARBA" id="ARBA00023242"/>
    </source>
</evidence>
<feature type="compositionally biased region" description="Polar residues" evidence="10">
    <location>
        <begin position="58"/>
        <end position="69"/>
    </location>
</feature>
<evidence type="ECO:0000256" key="9">
    <source>
        <dbReference type="RuleBase" id="RU368027"/>
    </source>
</evidence>
<feature type="compositionally biased region" description="Basic and acidic residues" evidence="10">
    <location>
        <begin position="291"/>
        <end position="302"/>
    </location>
</feature>
<dbReference type="PANTHER" id="PTHR21738">
    <property type="entry name" value="RIBOSOMAL RNA PROCESSING PROTEIN 36 HOMOLOG"/>
    <property type="match status" value="1"/>
</dbReference>
<feature type="compositionally biased region" description="Basic residues" evidence="10">
    <location>
        <begin position="1"/>
        <end position="12"/>
    </location>
</feature>
<evidence type="ECO:0000313" key="12">
    <source>
        <dbReference type="Proteomes" id="UP000076532"/>
    </source>
</evidence>
<dbReference type="GO" id="GO:0005730">
    <property type="term" value="C:nucleolus"/>
    <property type="evidence" value="ECO:0007669"/>
    <property type="project" value="UniProtKB-SubCell"/>
</dbReference>
<organism evidence="11 12">
    <name type="scientific">Athelia psychrophila</name>
    <dbReference type="NCBI Taxonomy" id="1759441"/>
    <lineage>
        <taxon>Eukaryota</taxon>
        <taxon>Fungi</taxon>
        <taxon>Dikarya</taxon>
        <taxon>Basidiomycota</taxon>
        <taxon>Agaricomycotina</taxon>
        <taxon>Agaricomycetes</taxon>
        <taxon>Agaricomycetidae</taxon>
        <taxon>Atheliales</taxon>
        <taxon>Atheliaceae</taxon>
        <taxon>Athelia</taxon>
    </lineage>
</organism>
<dbReference type="Pfam" id="PF06102">
    <property type="entry name" value="RRP36"/>
    <property type="match status" value="1"/>
</dbReference>
<proteinExistence type="inferred from homology"/>
<dbReference type="EMBL" id="KV417490">
    <property type="protein sequence ID" value="KZP31404.1"/>
    <property type="molecule type" value="Genomic_DNA"/>
</dbReference>
<keyword evidence="5" id="KW-0175">Coiled coil</keyword>
<feature type="compositionally biased region" description="Acidic residues" evidence="10">
    <location>
        <begin position="149"/>
        <end position="165"/>
    </location>
</feature>
<dbReference type="STRING" id="436010.A0A166U7M8"/>
<dbReference type="GO" id="GO:0030686">
    <property type="term" value="C:90S preribosome"/>
    <property type="evidence" value="ECO:0007669"/>
    <property type="project" value="TreeGrafter"/>
</dbReference>
<keyword evidence="7 9" id="KW-0687">Ribonucleoprotein</keyword>
<feature type="compositionally biased region" description="Basic residues" evidence="10">
    <location>
        <begin position="359"/>
        <end position="372"/>
    </location>
</feature>
<feature type="region of interest" description="Disordered" evidence="10">
    <location>
        <begin position="1"/>
        <end position="123"/>
    </location>
</feature>
<evidence type="ECO:0000256" key="7">
    <source>
        <dbReference type="ARBA" id="ARBA00023274"/>
    </source>
</evidence>
<feature type="compositionally biased region" description="Polar residues" evidence="10">
    <location>
        <begin position="382"/>
        <end position="401"/>
    </location>
</feature>
<comment type="subunit">
    <text evidence="9">Associates with 90S and pre-40S pre-ribosomal particles.</text>
</comment>
<feature type="region of interest" description="Disordered" evidence="10">
    <location>
        <begin position="346"/>
        <end position="410"/>
    </location>
</feature>
<evidence type="ECO:0000256" key="3">
    <source>
        <dbReference type="ARBA" id="ARBA00022517"/>
    </source>
</evidence>
<dbReference type="PANTHER" id="PTHR21738:SF0">
    <property type="entry name" value="RIBOSOMAL RNA PROCESSING PROTEIN 36 HOMOLOG"/>
    <property type="match status" value="1"/>
</dbReference>
<dbReference type="GO" id="GO:0000462">
    <property type="term" value="P:maturation of SSU-rRNA from tricistronic rRNA transcript (SSU-rRNA, 5.8S rRNA, LSU-rRNA)"/>
    <property type="evidence" value="ECO:0007669"/>
    <property type="project" value="TreeGrafter"/>
</dbReference>
<evidence type="ECO:0000256" key="1">
    <source>
        <dbReference type="ARBA" id="ARBA00004604"/>
    </source>
</evidence>
<protein>
    <recommendedName>
        <fullName evidence="9">rRNA biogenesis protein RRP36</fullName>
    </recommendedName>
</protein>
<keyword evidence="4 9" id="KW-0698">rRNA processing</keyword>
<comment type="function">
    <text evidence="8 9">Component of the 90S pre-ribosome involved in the maturation of rRNAs. Required for early cleavages of the pre-RNAs in the 40S ribosomal subunit maturation pathway.</text>
</comment>
<feature type="region of interest" description="Disordered" evidence="10">
    <location>
        <begin position="140"/>
        <end position="215"/>
    </location>
</feature>
<dbReference type="AlphaFoldDB" id="A0A166U7M8"/>
<evidence type="ECO:0000256" key="2">
    <source>
        <dbReference type="ARBA" id="ARBA00009418"/>
    </source>
</evidence>